<feature type="chain" id="PRO_5046692613" description="DUF2946 domain-containing protein" evidence="2">
    <location>
        <begin position="25"/>
        <end position="103"/>
    </location>
</feature>
<name>A0ABP7SF54_9SPHN</name>
<evidence type="ECO:0000313" key="4">
    <source>
        <dbReference type="Proteomes" id="UP001501310"/>
    </source>
</evidence>
<dbReference type="EMBL" id="BAAAZD010000002">
    <property type="protein sequence ID" value="GAA4010905.1"/>
    <property type="molecule type" value="Genomic_DNA"/>
</dbReference>
<keyword evidence="2" id="KW-0732">Signal</keyword>
<evidence type="ECO:0008006" key="5">
    <source>
        <dbReference type="Google" id="ProtNLM"/>
    </source>
</evidence>
<evidence type="ECO:0000256" key="2">
    <source>
        <dbReference type="SAM" id="SignalP"/>
    </source>
</evidence>
<feature type="signal peptide" evidence="2">
    <location>
        <begin position="1"/>
        <end position="24"/>
    </location>
</feature>
<feature type="region of interest" description="Disordered" evidence="1">
    <location>
        <begin position="29"/>
        <end position="50"/>
    </location>
</feature>
<protein>
    <recommendedName>
        <fullName evidence="5">DUF2946 domain-containing protein</fullName>
    </recommendedName>
</protein>
<dbReference type="RefSeq" id="WP_344711250.1">
    <property type="nucleotide sequence ID" value="NZ_BAAAZD010000002.1"/>
</dbReference>
<accession>A0ABP7SF54</accession>
<organism evidence="3 4">
    <name type="scientific">Sphingomonas humi</name>
    <dbReference type="NCBI Taxonomy" id="335630"/>
    <lineage>
        <taxon>Bacteria</taxon>
        <taxon>Pseudomonadati</taxon>
        <taxon>Pseudomonadota</taxon>
        <taxon>Alphaproteobacteria</taxon>
        <taxon>Sphingomonadales</taxon>
        <taxon>Sphingomonadaceae</taxon>
        <taxon>Sphingomonas</taxon>
    </lineage>
</organism>
<evidence type="ECO:0000256" key="1">
    <source>
        <dbReference type="SAM" id="MobiDB-lite"/>
    </source>
</evidence>
<reference evidence="4" key="1">
    <citation type="journal article" date="2019" name="Int. J. Syst. Evol. Microbiol.">
        <title>The Global Catalogue of Microorganisms (GCM) 10K type strain sequencing project: providing services to taxonomists for standard genome sequencing and annotation.</title>
        <authorList>
            <consortium name="The Broad Institute Genomics Platform"/>
            <consortium name="The Broad Institute Genome Sequencing Center for Infectious Disease"/>
            <person name="Wu L."/>
            <person name="Ma J."/>
        </authorList>
    </citation>
    <scope>NUCLEOTIDE SEQUENCE [LARGE SCALE GENOMIC DNA]</scope>
    <source>
        <strain evidence="4">JCM 16603</strain>
    </source>
</reference>
<evidence type="ECO:0000313" key="3">
    <source>
        <dbReference type="EMBL" id="GAA4010905.1"/>
    </source>
</evidence>
<keyword evidence="4" id="KW-1185">Reference proteome</keyword>
<gene>
    <name evidence="3" type="ORF">GCM10022211_26870</name>
</gene>
<sequence>MRMLLAFLAFIALALGPVGMPAEARTSGDHCAEMAGMDHGQRQPQQDHGGAAAVKSCCTAMAAALPVVDVMAEAPSLRVPLVAPALPAQHGVRREVEVPPPRV</sequence>
<proteinExistence type="predicted"/>
<dbReference type="Proteomes" id="UP001501310">
    <property type="component" value="Unassembled WGS sequence"/>
</dbReference>
<comment type="caution">
    <text evidence="3">The sequence shown here is derived from an EMBL/GenBank/DDBJ whole genome shotgun (WGS) entry which is preliminary data.</text>
</comment>